<organism evidence="3 4">
    <name type="scientific">Kroppenstedtia pulmonis</name>
    <dbReference type="NCBI Taxonomy" id="1380685"/>
    <lineage>
        <taxon>Bacteria</taxon>
        <taxon>Bacillati</taxon>
        <taxon>Bacillota</taxon>
        <taxon>Bacilli</taxon>
        <taxon>Bacillales</taxon>
        <taxon>Thermoactinomycetaceae</taxon>
        <taxon>Kroppenstedtia</taxon>
    </lineage>
</organism>
<keyword evidence="2" id="KW-0812">Transmembrane</keyword>
<dbReference type="EMBL" id="CP048104">
    <property type="protein sequence ID" value="QKG85523.1"/>
    <property type="molecule type" value="Genomic_DNA"/>
</dbReference>
<dbReference type="AlphaFoldDB" id="A0A7D3Y3E8"/>
<evidence type="ECO:0000313" key="3">
    <source>
        <dbReference type="EMBL" id="QKG85523.1"/>
    </source>
</evidence>
<name>A0A7D3Y3E8_9BACL</name>
<keyword evidence="2" id="KW-0472">Membrane</keyword>
<evidence type="ECO:0000256" key="2">
    <source>
        <dbReference type="SAM" id="Phobius"/>
    </source>
</evidence>
<protein>
    <submittedName>
        <fullName evidence="3">Uncharacterized protein</fullName>
    </submittedName>
</protein>
<dbReference type="Proteomes" id="UP000503088">
    <property type="component" value="Chromosome"/>
</dbReference>
<feature type="region of interest" description="Disordered" evidence="1">
    <location>
        <begin position="36"/>
        <end position="57"/>
    </location>
</feature>
<evidence type="ECO:0000256" key="1">
    <source>
        <dbReference type="SAM" id="MobiDB-lite"/>
    </source>
</evidence>
<evidence type="ECO:0000313" key="4">
    <source>
        <dbReference type="Proteomes" id="UP000503088"/>
    </source>
</evidence>
<feature type="transmembrane region" description="Helical" evidence="2">
    <location>
        <begin position="7"/>
        <end position="26"/>
    </location>
</feature>
<gene>
    <name evidence="3" type="ORF">GXN76_14390</name>
</gene>
<keyword evidence="4" id="KW-1185">Reference proteome</keyword>
<sequence length="57" mass="6546">MKRSIMIWVISGIVYLGIVITGYSVYKSMNPDTVYPENNQEKENVYQNLSHDEHAGI</sequence>
<reference evidence="3 4" key="1">
    <citation type="submission" date="2020-01" db="EMBL/GenBank/DDBJ databases">
        <authorList>
            <person name="Gulvik C.A."/>
            <person name="Batra D.G."/>
        </authorList>
    </citation>
    <scope>NUCLEOTIDE SEQUENCE [LARGE SCALE GENOMIC DNA]</scope>
    <source>
        <strain evidence="3 4">W9323</strain>
    </source>
</reference>
<feature type="compositionally biased region" description="Basic and acidic residues" evidence="1">
    <location>
        <begin position="39"/>
        <end position="57"/>
    </location>
</feature>
<accession>A0A7D3Y3E8</accession>
<keyword evidence="2" id="KW-1133">Transmembrane helix</keyword>
<proteinExistence type="predicted"/>
<dbReference type="KEGG" id="kpul:GXN76_14390"/>
<dbReference type="RefSeq" id="WP_173224251.1">
    <property type="nucleotide sequence ID" value="NZ_CP048104.1"/>
</dbReference>